<evidence type="ECO:0000256" key="4">
    <source>
        <dbReference type="ARBA" id="ARBA00022475"/>
    </source>
</evidence>
<dbReference type="EMBL" id="QRYQ01000038">
    <property type="protein sequence ID" value="RGU88883.1"/>
    <property type="molecule type" value="Genomic_DNA"/>
</dbReference>
<dbReference type="RefSeq" id="WP_118325962.1">
    <property type="nucleotide sequence ID" value="NZ_CAUBVL010000062.1"/>
</dbReference>
<feature type="transmembrane region" description="Helical" evidence="8">
    <location>
        <begin position="256"/>
        <end position="279"/>
    </location>
</feature>
<evidence type="ECO:0000256" key="2">
    <source>
        <dbReference type="ARBA" id="ARBA00007069"/>
    </source>
</evidence>
<dbReference type="Proteomes" id="UP000265489">
    <property type="component" value="Unassembled WGS sequence"/>
</dbReference>
<keyword evidence="7 8" id="KW-0472">Membrane</keyword>
<feature type="transmembrane region" description="Helical" evidence="8">
    <location>
        <begin position="177"/>
        <end position="199"/>
    </location>
</feature>
<feature type="transmembrane region" description="Helical" evidence="8">
    <location>
        <begin position="110"/>
        <end position="129"/>
    </location>
</feature>
<keyword evidence="5 8" id="KW-0812">Transmembrane</keyword>
<protein>
    <recommendedName>
        <fullName evidence="8">Phosphate transport system permease protein PstA</fullName>
    </recommendedName>
</protein>
<comment type="subcellular location">
    <subcellularLocation>
        <location evidence="1 8">Cell membrane</location>
        <topology evidence="1 8">Multi-pass membrane protein</topology>
    </subcellularLocation>
</comment>
<dbReference type="CDD" id="cd06261">
    <property type="entry name" value="TM_PBP2"/>
    <property type="match status" value="1"/>
</dbReference>
<evidence type="ECO:0000256" key="7">
    <source>
        <dbReference type="ARBA" id="ARBA00023136"/>
    </source>
</evidence>
<dbReference type="GO" id="GO:0035435">
    <property type="term" value="P:phosphate ion transmembrane transport"/>
    <property type="evidence" value="ECO:0007669"/>
    <property type="project" value="InterPro"/>
</dbReference>
<dbReference type="InterPro" id="IPR005672">
    <property type="entry name" value="Phosphate_PstA"/>
</dbReference>
<evidence type="ECO:0000256" key="6">
    <source>
        <dbReference type="ARBA" id="ARBA00022989"/>
    </source>
</evidence>
<dbReference type="PANTHER" id="PTHR43470:SF4">
    <property type="entry name" value="ABC TRANSPORTER PERMEASE PROTEIN YQGI-RELATED"/>
    <property type="match status" value="1"/>
</dbReference>
<dbReference type="AlphaFoldDB" id="A0A395W5F7"/>
<evidence type="ECO:0000313" key="10">
    <source>
        <dbReference type="EMBL" id="RGU88883.1"/>
    </source>
</evidence>
<feature type="domain" description="ABC transmembrane type-1" evidence="9">
    <location>
        <begin position="62"/>
        <end position="276"/>
    </location>
</feature>
<sequence>MDSRIKRAKMVDQCMTIIFYGIALFFFLLLVGFAGKVIIGGLLGAKPEMFGFSRSGSIGNQVFNTIYLVFISLLVSVPIGVLAGIYLAMYAKPGLVTRFLRTCIETLSSLPSIVVGLFGYLIFLVVLGLSKSLLAGALSISILSLPLITTTTEDAIKGLPEGYYQGSMGLGATKWQTIFHVLLPACLSRIMTGVILAAGRGFGEAAVLLYTTGSGSDLRWNNFSFTSPTSPINVLRPAETLSIQIWNLQTNGQDRALANLSSAVLMILVLAFSIGANVWSRHISKKQAGLEK</sequence>
<comment type="similarity">
    <text evidence="2 8">Belongs to the binding-protein-dependent transport system permease family. CysTW subfamily.</text>
</comment>
<keyword evidence="4 8" id="KW-1003">Cell membrane</keyword>
<evidence type="ECO:0000259" key="9">
    <source>
        <dbReference type="PROSITE" id="PS50928"/>
    </source>
</evidence>
<dbReference type="NCBIfam" id="TIGR00974">
    <property type="entry name" value="3a0107s02c"/>
    <property type="match status" value="1"/>
</dbReference>
<dbReference type="PANTHER" id="PTHR43470">
    <property type="entry name" value="PHOSPHATE TRANSPORT SYSTEM PERMEASE PROTEIN PSTA-RELATED"/>
    <property type="match status" value="1"/>
</dbReference>
<evidence type="ECO:0000256" key="8">
    <source>
        <dbReference type="RuleBase" id="RU363043"/>
    </source>
</evidence>
<dbReference type="GO" id="GO:0005886">
    <property type="term" value="C:plasma membrane"/>
    <property type="evidence" value="ECO:0007669"/>
    <property type="project" value="UniProtKB-SubCell"/>
</dbReference>
<dbReference type="SUPFAM" id="SSF161098">
    <property type="entry name" value="MetI-like"/>
    <property type="match status" value="1"/>
</dbReference>
<organism evidence="10 11">
    <name type="scientific">Holdemanella biformis</name>
    <dbReference type="NCBI Taxonomy" id="1735"/>
    <lineage>
        <taxon>Bacteria</taxon>
        <taxon>Bacillati</taxon>
        <taxon>Bacillota</taxon>
        <taxon>Erysipelotrichia</taxon>
        <taxon>Erysipelotrichales</taxon>
        <taxon>Erysipelotrichaceae</taxon>
        <taxon>Holdemanella</taxon>
    </lineage>
</organism>
<evidence type="ECO:0000256" key="3">
    <source>
        <dbReference type="ARBA" id="ARBA00022448"/>
    </source>
</evidence>
<keyword evidence="3" id="KW-0813">Transport</keyword>
<comment type="caution">
    <text evidence="8">Lacks conserved residue(s) required for the propagation of feature annotation.</text>
</comment>
<evidence type="ECO:0000256" key="1">
    <source>
        <dbReference type="ARBA" id="ARBA00004651"/>
    </source>
</evidence>
<dbReference type="InterPro" id="IPR000515">
    <property type="entry name" value="MetI-like"/>
</dbReference>
<feature type="transmembrane region" description="Helical" evidence="8">
    <location>
        <begin position="65"/>
        <end position="89"/>
    </location>
</feature>
<dbReference type="GeneID" id="66579335"/>
<proteinExistence type="inferred from homology"/>
<name>A0A395W5F7_9FIRM</name>
<feature type="transmembrane region" description="Helical" evidence="8">
    <location>
        <begin position="20"/>
        <end position="45"/>
    </location>
</feature>
<reference evidence="10 11" key="1">
    <citation type="submission" date="2018-08" db="EMBL/GenBank/DDBJ databases">
        <title>A genome reference for cultivated species of the human gut microbiota.</title>
        <authorList>
            <person name="Zou Y."/>
            <person name="Xue W."/>
            <person name="Luo G."/>
        </authorList>
    </citation>
    <scope>NUCLEOTIDE SEQUENCE [LARGE SCALE GENOMIC DNA]</scope>
    <source>
        <strain evidence="10 11">AF15-20</strain>
    </source>
</reference>
<dbReference type="Pfam" id="PF00528">
    <property type="entry name" value="BPD_transp_1"/>
    <property type="match status" value="1"/>
</dbReference>
<dbReference type="GO" id="GO:0005315">
    <property type="term" value="F:phosphate transmembrane transporter activity"/>
    <property type="evidence" value="ECO:0007669"/>
    <property type="project" value="InterPro"/>
</dbReference>
<gene>
    <name evidence="10" type="primary">pstA</name>
    <name evidence="10" type="ORF">DWW32_12435</name>
</gene>
<dbReference type="PROSITE" id="PS50928">
    <property type="entry name" value="ABC_TM1"/>
    <property type="match status" value="1"/>
</dbReference>
<dbReference type="InterPro" id="IPR035906">
    <property type="entry name" value="MetI-like_sf"/>
</dbReference>
<evidence type="ECO:0000313" key="11">
    <source>
        <dbReference type="Proteomes" id="UP000265489"/>
    </source>
</evidence>
<accession>A0A395W5F7</accession>
<evidence type="ECO:0000256" key="5">
    <source>
        <dbReference type="ARBA" id="ARBA00022692"/>
    </source>
</evidence>
<keyword evidence="6 8" id="KW-1133">Transmembrane helix</keyword>
<dbReference type="Gene3D" id="1.10.3720.10">
    <property type="entry name" value="MetI-like"/>
    <property type="match status" value="1"/>
</dbReference>
<comment type="caution">
    <text evidence="10">The sequence shown here is derived from an EMBL/GenBank/DDBJ whole genome shotgun (WGS) entry which is preliminary data.</text>
</comment>